<name>A0A0P1J025_9RHOB</name>
<proteinExistence type="predicted"/>
<organism evidence="1 2">
    <name type="scientific">Cognatishimia activa</name>
    <dbReference type="NCBI Taxonomy" id="1715691"/>
    <lineage>
        <taxon>Bacteria</taxon>
        <taxon>Pseudomonadati</taxon>
        <taxon>Pseudomonadota</taxon>
        <taxon>Alphaproteobacteria</taxon>
        <taxon>Rhodobacterales</taxon>
        <taxon>Paracoccaceae</taxon>
        <taxon>Cognatishimia</taxon>
    </lineage>
</organism>
<reference evidence="2" key="1">
    <citation type="submission" date="2015-09" db="EMBL/GenBank/DDBJ databases">
        <authorList>
            <person name="Rodrigo-Torres Lidia"/>
            <person name="Arahal R.David."/>
        </authorList>
    </citation>
    <scope>NUCLEOTIDE SEQUENCE [LARGE SCALE GENOMIC DNA]</scope>
    <source>
        <strain evidence="2">CECT 5114</strain>
    </source>
</reference>
<keyword evidence="2" id="KW-1185">Reference proteome</keyword>
<sequence>MIAIILAGCDSPSPEYRHAQVSRQVVGEHSFSIYFTQYKAQAIRTNFAKRPDIRAIARQAEQAIERATGCPVSEIYGDVAVLDGVLDCGKPVVAGEWATWKRPQRSGLICDGYSQISRWGDWQDITLECS</sequence>
<gene>
    <name evidence="1" type="ORF">TA5114_03118</name>
</gene>
<dbReference type="STRING" id="1715691.TA5113_00703"/>
<dbReference type="EMBL" id="CYUE01000022">
    <property type="protein sequence ID" value="CUK27290.1"/>
    <property type="molecule type" value="Genomic_DNA"/>
</dbReference>
<evidence type="ECO:0000313" key="2">
    <source>
        <dbReference type="Proteomes" id="UP000051184"/>
    </source>
</evidence>
<dbReference type="AlphaFoldDB" id="A0A0P1J025"/>
<dbReference type="Proteomes" id="UP000051184">
    <property type="component" value="Unassembled WGS sequence"/>
</dbReference>
<accession>A0A0P1J025</accession>
<protein>
    <submittedName>
        <fullName evidence="1">Uncharacterized protein</fullName>
    </submittedName>
</protein>
<evidence type="ECO:0000313" key="1">
    <source>
        <dbReference type="EMBL" id="CUK27290.1"/>
    </source>
</evidence>